<keyword evidence="5 6" id="KW-0472">Membrane</keyword>
<dbReference type="PANTHER" id="PTHR30371:SF0">
    <property type="entry name" value="SEC-INDEPENDENT PROTEIN TRANSLOCASE PROTEIN TATC, CHLOROPLASTIC-RELATED"/>
    <property type="match status" value="1"/>
</dbReference>
<evidence type="ECO:0000256" key="1">
    <source>
        <dbReference type="ARBA" id="ARBA00004141"/>
    </source>
</evidence>
<proteinExistence type="inferred from homology"/>
<feature type="transmembrane region" description="Helical" evidence="6">
    <location>
        <begin position="48"/>
        <end position="67"/>
    </location>
</feature>
<protein>
    <submittedName>
        <fullName evidence="7">Uncharacterized protein</fullName>
    </submittedName>
</protein>
<sequence>MGSNESVFENGESDSEGSIVYDFLYPSKELLPDDKEMTLFDHLEELCLFRPLMFCLVSGYSGLLLGAPVSGYSGLLLGAPVILYEIIAIVLPGLTLSERTFLAPIVLGSLVLFYAGVVFSHSINILNS</sequence>
<evidence type="ECO:0000256" key="5">
    <source>
        <dbReference type="ARBA" id="ARBA00023136"/>
    </source>
</evidence>
<dbReference type="Pfam" id="PF00902">
    <property type="entry name" value="TatC"/>
    <property type="match status" value="1"/>
</dbReference>
<gene>
    <name evidence="7" type="ORF">HAX54_002829</name>
</gene>
<accession>A0ABS8T4F8</accession>
<dbReference type="InterPro" id="IPR002033">
    <property type="entry name" value="TatC"/>
</dbReference>
<keyword evidence="3 6" id="KW-0812">Transmembrane</keyword>
<comment type="subcellular location">
    <subcellularLocation>
        <location evidence="1">Membrane</location>
        <topology evidence="1">Multi-pass membrane protein</topology>
    </subcellularLocation>
</comment>
<feature type="transmembrane region" description="Helical" evidence="6">
    <location>
        <begin position="101"/>
        <end position="126"/>
    </location>
</feature>
<dbReference type="EMBL" id="JACEIK010001127">
    <property type="protein sequence ID" value="MCD7466271.1"/>
    <property type="molecule type" value="Genomic_DNA"/>
</dbReference>
<name>A0ABS8T4F8_DATST</name>
<evidence type="ECO:0000313" key="7">
    <source>
        <dbReference type="EMBL" id="MCD7466271.1"/>
    </source>
</evidence>
<keyword evidence="8" id="KW-1185">Reference proteome</keyword>
<comment type="caution">
    <text evidence="7">The sequence shown here is derived from an EMBL/GenBank/DDBJ whole genome shotgun (WGS) entry which is preliminary data.</text>
</comment>
<evidence type="ECO:0000256" key="4">
    <source>
        <dbReference type="ARBA" id="ARBA00022989"/>
    </source>
</evidence>
<comment type="similarity">
    <text evidence="2">Belongs to the TatC family.</text>
</comment>
<keyword evidence="4 6" id="KW-1133">Transmembrane helix</keyword>
<evidence type="ECO:0000256" key="6">
    <source>
        <dbReference type="SAM" id="Phobius"/>
    </source>
</evidence>
<reference evidence="7 8" key="1">
    <citation type="journal article" date="2021" name="BMC Genomics">
        <title>Datura genome reveals duplications of psychoactive alkaloid biosynthetic genes and high mutation rate following tissue culture.</title>
        <authorList>
            <person name="Rajewski A."/>
            <person name="Carter-House D."/>
            <person name="Stajich J."/>
            <person name="Litt A."/>
        </authorList>
    </citation>
    <scope>NUCLEOTIDE SEQUENCE [LARGE SCALE GENOMIC DNA]</scope>
    <source>
        <strain evidence="7">AR-01</strain>
    </source>
</reference>
<dbReference type="Proteomes" id="UP000823775">
    <property type="component" value="Unassembled WGS sequence"/>
</dbReference>
<feature type="transmembrane region" description="Helical" evidence="6">
    <location>
        <begin position="74"/>
        <end position="95"/>
    </location>
</feature>
<organism evidence="7 8">
    <name type="scientific">Datura stramonium</name>
    <name type="common">Jimsonweed</name>
    <name type="synonym">Common thornapple</name>
    <dbReference type="NCBI Taxonomy" id="4076"/>
    <lineage>
        <taxon>Eukaryota</taxon>
        <taxon>Viridiplantae</taxon>
        <taxon>Streptophyta</taxon>
        <taxon>Embryophyta</taxon>
        <taxon>Tracheophyta</taxon>
        <taxon>Spermatophyta</taxon>
        <taxon>Magnoliopsida</taxon>
        <taxon>eudicotyledons</taxon>
        <taxon>Gunneridae</taxon>
        <taxon>Pentapetalae</taxon>
        <taxon>asterids</taxon>
        <taxon>lamiids</taxon>
        <taxon>Solanales</taxon>
        <taxon>Solanaceae</taxon>
        <taxon>Solanoideae</taxon>
        <taxon>Datureae</taxon>
        <taxon>Datura</taxon>
    </lineage>
</organism>
<evidence type="ECO:0000313" key="8">
    <source>
        <dbReference type="Proteomes" id="UP000823775"/>
    </source>
</evidence>
<evidence type="ECO:0000256" key="2">
    <source>
        <dbReference type="ARBA" id="ARBA00008882"/>
    </source>
</evidence>
<evidence type="ECO:0000256" key="3">
    <source>
        <dbReference type="ARBA" id="ARBA00022692"/>
    </source>
</evidence>
<dbReference type="PRINTS" id="PR01840">
    <property type="entry name" value="TATCFAMILY"/>
</dbReference>
<dbReference type="PANTHER" id="PTHR30371">
    <property type="entry name" value="SEC-INDEPENDENT PROTEIN TRANSLOCASE PROTEIN TATC"/>
    <property type="match status" value="1"/>
</dbReference>